<dbReference type="InterPro" id="IPR050222">
    <property type="entry name" value="MATE_MdtK"/>
</dbReference>
<evidence type="ECO:0000256" key="6">
    <source>
        <dbReference type="ARBA" id="ARBA00022449"/>
    </source>
</evidence>
<comment type="subcellular location">
    <subcellularLocation>
        <location evidence="2">Cell membrane</location>
        <topology evidence="2">Multi-pass membrane protein</topology>
    </subcellularLocation>
</comment>
<feature type="transmembrane region" description="Helical" evidence="13">
    <location>
        <begin position="241"/>
        <end position="266"/>
    </location>
</feature>
<dbReference type="STRING" id="1763538.LPB68_18470"/>
<gene>
    <name evidence="14" type="ORF">PNBC_06265</name>
</gene>
<name>A0A167FXA0_9BACL</name>
<protein>
    <recommendedName>
        <fullName evidence="4">Probable multidrug resistance protein NorM</fullName>
    </recommendedName>
    <alternativeName>
        <fullName evidence="12">Multidrug-efflux transporter</fullName>
    </alternativeName>
</protein>
<evidence type="ECO:0000256" key="13">
    <source>
        <dbReference type="SAM" id="Phobius"/>
    </source>
</evidence>
<feature type="transmembrane region" description="Helical" evidence="13">
    <location>
        <begin position="162"/>
        <end position="182"/>
    </location>
</feature>
<evidence type="ECO:0000256" key="5">
    <source>
        <dbReference type="ARBA" id="ARBA00022448"/>
    </source>
</evidence>
<comment type="caution">
    <text evidence="14">The sequence shown here is derived from an EMBL/GenBank/DDBJ whole genome shotgun (WGS) entry which is preliminary data.</text>
</comment>
<evidence type="ECO:0000256" key="10">
    <source>
        <dbReference type="ARBA" id="ARBA00023065"/>
    </source>
</evidence>
<feature type="transmembrane region" description="Helical" evidence="13">
    <location>
        <begin position="390"/>
        <end position="413"/>
    </location>
</feature>
<comment type="similarity">
    <text evidence="3">Belongs to the multi antimicrobial extrusion (MATE) (TC 2.A.66.1) family.</text>
</comment>
<dbReference type="InterPro" id="IPR002528">
    <property type="entry name" value="MATE_fam"/>
</dbReference>
<feature type="transmembrane region" description="Helical" evidence="13">
    <location>
        <begin position="14"/>
        <end position="34"/>
    </location>
</feature>
<dbReference type="Pfam" id="PF01554">
    <property type="entry name" value="MatE"/>
    <property type="match status" value="2"/>
</dbReference>
<dbReference type="OrthoDB" id="9780160at2"/>
<evidence type="ECO:0000256" key="9">
    <source>
        <dbReference type="ARBA" id="ARBA00022989"/>
    </source>
</evidence>
<dbReference type="GO" id="GO:0006811">
    <property type="term" value="P:monoatomic ion transport"/>
    <property type="evidence" value="ECO:0007669"/>
    <property type="project" value="UniProtKB-KW"/>
</dbReference>
<comment type="function">
    <text evidence="1">Multidrug efflux pump.</text>
</comment>
<keyword evidence="6" id="KW-0050">Antiport</keyword>
<evidence type="ECO:0000256" key="4">
    <source>
        <dbReference type="ARBA" id="ARBA00020268"/>
    </source>
</evidence>
<evidence type="ECO:0000313" key="15">
    <source>
        <dbReference type="Proteomes" id="UP000077134"/>
    </source>
</evidence>
<evidence type="ECO:0000256" key="1">
    <source>
        <dbReference type="ARBA" id="ARBA00003408"/>
    </source>
</evidence>
<keyword evidence="9 13" id="KW-1133">Transmembrane helix</keyword>
<dbReference type="Proteomes" id="UP000077134">
    <property type="component" value="Unassembled WGS sequence"/>
</dbReference>
<reference evidence="14 15" key="1">
    <citation type="submission" date="2016-02" db="EMBL/GenBank/DDBJ databases">
        <title>Paenibacillus sp. LPB0068, isolated from Crassostrea gigas.</title>
        <authorList>
            <person name="Shin S.-K."/>
            <person name="Yi H."/>
        </authorList>
    </citation>
    <scope>NUCLEOTIDE SEQUENCE [LARGE SCALE GENOMIC DNA]</scope>
    <source>
        <strain evidence="14 15">LPB0068</strain>
    </source>
</reference>
<dbReference type="GO" id="GO:0042910">
    <property type="term" value="F:xenobiotic transmembrane transporter activity"/>
    <property type="evidence" value="ECO:0007669"/>
    <property type="project" value="InterPro"/>
</dbReference>
<dbReference type="KEGG" id="pcx:LPB68_18470"/>
<accession>A0A167FXA0</accession>
<evidence type="ECO:0000256" key="12">
    <source>
        <dbReference type="ARBA" id="ARBA00031636"/>
    </source>
</evidence>
<sequence>MKPTTTIADKFKQLLVILLPILITQITLSAITFFDTNMSGKFSSIDLAGVAIGSSLWVPIQVGLTGILLGLTPIVSHLVGNNQRNNIAYHVIQALWLSFILALLVLLIGSFVVPPILEGMNLADNVRHVSFQYLLGISIGIIPLFGYTVLRCLIDALGETRISMIITLISLPINVTLNYALIFGKYGFPQMGGAGAGVASGITYWCIFIIALWFVHRKHPFAKLGIFRKLHFISFRSWKELLNIGVPIGFSIFFETAVFAAVTLLMSQFSTATIAAHQAALNFATTLYMIPLSICMSLTILIGYEKGANRNKDAKQYAIIGISFAVALSLLTAIILIFASKPIASLYSDEAHIIDLIQHFLVYAIFFQISDAIATPTQGALRGYKDVTPAFLIALLAYWIIGLPVGFILANYTNLGPDGYWIGLITGLAIGAILLLRRLMSIQRKFALVTSD</sequence>
<dbReference type="NCBIfam" id="TIGR00797">
    <property type="entry name" value="matE"/>
    <property type="match status" value="1"/>
</dbReference>
<feature type="transmembrane region" description="Helical" evidence="13">
    <location>
        <begin position="194"/>
        <end position="215"/>
    </location>
</feature>
<evidence type="ECO:0000256" key="11">
    <source>
        <dbReference type="ARBA" id="ARBA00023136"/>
    </source>
</evidence>
<evidence type="ECO:0000256" key="3">
    <source>
        <dbReference type="ARBA" id="ARBA00010199"/>
    </source>
</evidence>
<feature type="transmembrane region" description="Helical" evidence="13">
    <location>
        <begin position="131"/>
        <end position="150"/>
    </location>
</feature>
<evidence type="ECO:0000313" key="14">
    <source>
        <dbReference type="EMBL" id="OAB76992.1"/>
    </source>
</evidence>
<feature type="transmembrane region" description="Helical" evidence="13">
    <location>
        <begin position="286"/>
        <end position="304"/>
    </location>
</feature>
<dbReference type="PIRSF" id="PIRSF006603">
    <property type="entry name" value="DinF"/>
    <property type="match status" value="1"/>
</dbReference>
<feature type="transmembrane region" description="Helical" evidence="13">
    <location>
        <begin position="54"/>
        <end position="75"/>
    </location>
</feature>
<dbReference type="PANTHER" id="PTHR43298:SF2">
    <property type="entry name" value="FMN_FAD EXPORTER YEEO-RELATED"/>
    <property type="match status" value="1"/>
</dbReference>
<feature type="transmembrane region" description="Helical" evidence="13">
    <location>
        <begin position="87"/>
        <end position="111"/>
    </location>
</feature>
<keyword evidence="5" id="KW-0813">Transport</keyword>
<evidence type="ECO:0000256" key="2">
    <source>
        <dbReference type="ARBA" id="ARBA00004651"/>
    </source>
</evidence>
<feature type="transmembrane region" description="Helical" evidence="13">
    <location>
        <begin position="316"/>
        <end position="339"/>
    </location>
</feature>
<dbReference type="AlphaFoldDB" id="A0A167FXA0"/>
<keyword evidence="15" id="KW-1185">Reference proteome</keyword>
<proteinExistence type="inferred from homology"/>
<feature type="transmembrane region" description="Helical" evidence="13">
    <location>
        <begin position="419"/>
        <end position="436"/>
    </location>
</feature>
<dbReference type="CDD" id="cd13131">
    <property type="entry name" value="MATE_NorM_like"/>
    <property type="match status" value="1"/>
</dbReference>
<dbReference type="GO" id="GO:0005886">
    <property type="term" value="C:plasma membrane"/>
    <property type="evidence" value="ECO:0007669"/>
    <property type="project" value="UniProtKB-SubCell"/>
</dbReference>
<evidence type="ECO:0000256" key="7">
    <source>
        <dbReference type="ARBA" id="ARBA00022475"/>
    </source>
</evidence>
<keyword evidence="8 13" id="KW-0812">Transmembrane</keyword>
<keyword evidence="11 13" id="KW-0472">Membrane</keyword>
<keyword evidence="7" id="KW-1003">Cell membrane</keyword>
<feature type="transmembrane region" description="Helical" evidence="13">
    <location>
        <begin position="351"/>
        <end position="369"/>
    </location>
</feature>
<keyword evidence="10" id="KW-0406">Ion transport</keyword>
<dbReference type="GO" id="GO:0015297">
    <property type="term" value="F:antiporter activity"/>
    <property type="evidence" value="ECO:0007669"/>
    <property type="project" value="UniProtKB-KW"/>
</dbReference>
<evidence type="ECO:0000256" key="8">
    <source>
        <dbReference type="ARBA" id="ARBA00022692"/>
    </source>
</evidence>
<dbReference type="EMBL" id="LSFN01000005">
    <property type="protein sequence ID" value="OAB76992.1"/>
    <property type="molecule type" value="Genomic_DNA"/>
</dbReference>
<dbReference type="InterPro" id="IPR048279">
    <property type="entry name" value="MdtK-like"/>
</dbReference>
<dbReference type="RefSeq" id="WP_068656244.1">
    <property type="nucleotide sequence ID" value="NZ_CP017770.1"/>
</dbReference>
<organism evidence="14 15">
    <name type="scientific">Paenibacillus crassostreae</name>
    <dbReference type="NCBI Taxonomy" id="1763538"/>
    <lineage>
        <taxon>Bacteria</taxon>
        <taxon>Bacillati</taxon>
        <taxon>Bacillota</taxon>
        <taxon>Bacilli</taxon>
        <taxon>Bacillales</taxon>
        <taxon>Paenibacillaceae</taxon>
        <taxon>Paenibacillus</taxon>
    </lineage>
</organism>
<dbReference type="PANTHER" id="PTHR43298">
    <property type="entry name" value="MULTIDRUG RESISTANCE PROTEIN NORM-RELATED"/>
    <property type="match status" value="1"/>
</dbReference>